<evidence type="ECO:0000313" key="3">
    <source>
        <dbReference type="Proteomes" id="UP000186890"/>
    </source>
</evidence>
<keyword evidence="3" id="KW-1185">Reference proteome</keyword>
<evidence type="ECO:0000256" key="1">
    <source>
        <dbReference type="SAM" id="MobiDB-lite"/>
    </source>
</evidence>
<protein>
    <submittedName>
        <fullName evidence="2">Uncharacterized protein</fullName>
    </submittedName>
</protein>
<proteinExistence type="predicted"/>
<organism evidence="2 3">
    <name type="scientific">Streptococcus cuniculi</name>
    <dbReference type="NCBI Taxonomy" id="1432788"/>
    <lineage>
        <taxon>Bacteria</taxon>
        <taxon>Bacillati</taxon>
        <taxon>Bacillota</taxon>
        <taxon>Bacilli</taxon>
        <taxon>Lactobacillales</taxon>
        <taxon>Streptococcaceae</taxon>
        <taxon>Streptococcus</taxon>
    </lineage>
</organism>
<feature type="region of interest" description="Disordered" evidence="1">
    <location>
        <begin position="67"/>
        <end position="93"/>
    </location>
</feature>
<feature type="compositionally biased region" description="Basic and acidic residues" evidence="1">
    <location>
        <begin position="76"/>
        <end position="93"/>
    </location>
</feature>
<comment type="caution">
    <text evidence="2">The sequence shown here is derived from an EMBL/GenBank/DDBJ whole genome shotgun (WGS) entry which is preliminary data.</text>
</comment>
<dbReference type="Proteomes" id="UP000186890">
    <property type="component" value="Unassembled WGS sequence"/>
</dbReference>
<accession>A0A1Q8E6A2</accession>
<gene>
    <name evidence="2" type="ORF">BU202_08215</name>
</gene>
<dbReference type="OrthoDB" id="2300838at2"/>
<dbReference type="AlphaFoldDB" id="A0A1Q8E6A2"/>
<reference evidence="3" key="1">
    <citation type="submission" date="2016-12" db="EMBL/GenBank/DDBJ databases">
        <authorList>
            <person name="Gulvik C.A."/>
        </authorList>
    </citation>
    <scope>NUCLEOTIDE SEQUENCE [LARGE SCALE GENOMIC DNA]</scope>
    <source>
        <strain evidence="3">NED12-00049-6B</strain>
    </source>
</reference>
<sequence length="93" mass="10444">MSYKVIRSFADGTDKGADYPNGFLYSVGDVYPRSGYEPSEDFLQSLLNGRNTTGSIFIAYDEEPPIDVQEAAQETPKIEKKTRSRKKKDEVGE</sequence>
<dbReference type="EMBL" id="MSJM01000007">
    <property type="protein sequence ID" value="OLF47301.1"/>
    <property type="molecule type" value="Genomic_DNA"/>
</dbReference>
<evidence type="ECO:0000313" key="2">
    <source>
        <dbReference type="EMBL" id="OLF47301.1"/>
    </source>
</evidence>
<dbReference type="RefSeq" id="WP_075105302.1">
    <property type="nucleotide sequence ID" value="NZ_MSJM01000007.1"/>
</dbReference>
<name>A0A1Q8E6A2_9STRE</name>